<reference evidence="3 4" key="1">
    <citation type="submission" date="2018-06" db="EMBL/GenBank/DDBJ databases">
        <authorList>
            <consortium name="Pathogen Informatics"/>
            <person name="Doyle S."/>
        </authorList>
    </citation>
    <scope>NUCLEOTIDE SEQUENCE [LARGE SCALE GENOMIC DNA]</scope>
    <source>
        <strain evidence="3 4">NCTC1542</strain>
    </source>
</reference>
<keyword evidence="2" id="KW-1133">Transmembrane helix</keyword>
<dbReference type="AlphaFoldDB" id="A0A378WD49"/>
<evidence type="ECO:0000313" key="3">
    <source>
        <dbReference type="EMBL" id="SUA31558.1"/>
    </source>
</evidence>
<dbReference type="Proteomes" id="UP000255389">
    <property type="component" value="Unassembled WGS sequence"/>
</dbReference>
<organism evidence="3 4">
    <name type="scientific">Mycolicibacterium fortuitum</name>
    <name type="common">Mycobacterium fortuitum</name>
    <dbReference type="NCBI Taxonomy" id="1766"/>
    <lineage>
        <taxon>Bacteria</taxon>
        <taxon>Bacillati</taxon>
        <taxon>Actinomycetota</taxon>
        <taxon>Actinomycetes</taxon>
        <taxon>Mycobacteriales</taxon>
        <taxon>Mycobacteriaceae</taxon>
        <taxon>Mycolicibacterium</taxon>
    </lineage>
</organism>
<keyword evidence="2" id="KW-0812">Transmembrane</keyword>
<dbReference type="EMBL" id="UGQY01000006">
    <property type="protein sequence ID" value="SUA31558.1"/>
    <property type="molecule type" value="Genomic_DNA"/>
</dbReference>
<accession>A0A378WD49</accession>
<feature type="transmembrane region" description="Helical" evidence="2">
    <location>
        <begin position="49"/>
        <end position="69"/>
    </location>
</feature>
<sequence>MTSMVLQYPAVPGAAQSFGAPGFGAAPTATAPQLPPPPAPRGPRRGRRWLVVAAVAVAGVALGGGAFAAGRDTAPTPAATVKTVEVPGIPVAQAFTDADVAWCREYNIASSRIVDETKAAGLPSNVAARDLPASAWTADERAANQRFVEYLGRWDAGLADLQSRVTHPTLKLLLDSMVAADGKLASVLAGGTYAPSDYSYFRDGSAASGALGETCERLQP</sequence>
<evidence type="ECO:0000313" key="4">
    <source>
        <dbReference type="Proteomes" id="UP000255389"/>
    </source>
</evidence>
<proteinExistence type="predicted"/>
<gene>
    <name evidence="3" type="ORF">NCTC1542_06913</name>
</gene>
<evidence type="ECO:0000256" key="1">
    <source>
        <dbReference type="SAM" id="MobiDB-lite"/>
    </source>
</evidence>
<feature type="region of interest" description="Disordered" evidence="1">
    <location>
        <begin position="25"/>
        <end position="45"/>
    </location>
</feature>
<name>A0A378WD49_MYCFO</name>
<protein>
    <submittedName>
        <fullName evidence="3">Uncharacterized protein</fullName>
    </submittedName>
</protein>
<evidence type="ECO:0000256" key="2">
    <source>
        <dbReference type="SAM" id="Phobius"/>
    </source>
</evidence>
<keyword evidence="2" id="KW-0472">Membrane</keyword>